<dbReference type="PROSITE" id="PS50911">
    <property type="entry name" value="CHAP"/>
    <property type="match status" value="1"/>
</dbReference>
<dbReference type="EMBL" id="JASBAO010000001">
    <property type="protein sequence ID" value="MDI2090540.1"/>
    <property type="molecule type" value="Genomic_DNA"/>
</dbReference>
<proteinExistence type="predicted"/>
<dbReference type="InterPro" id="IPR038765">
    <property type="entry name" value="Papain-like_cys_pep_sf"/>
</dbReference>
<name>A0ABT6Q0C1_9PROT</name>
<sequence>MGQYMRIVRSAIILFGIIPLLVACGGGRSYNGPLQCAPYARKITGVQLRGSAYTWWSKSNGKYAHTKIPQRGAILVFRKTSRLPDGHVSVVKKLKDSRTILVEHANWQAQRIDRNVSVVDVSSRNDWSLVRVWWPPIRKLGTRKYPTYGFILPNKS</sequence>
<comment type="caution">
    <text evidence="2">The sequence shown here is derived from an EMBL/GenBank/DDBJ whole genome shotgun (WGS) entry which is preliminary data.</text>
</comment>
<dbReference type="RefSeq" id="WP_281447674.1">
    <property type="nucleotide sequence ID" value="NZ_JASBAO010000001.1"/>
</dbReference>
<dbReference type="PROSITE" id="PS51257">
    <property type="entry name" value="PROKAR_LIPOPROTEIN"/>
    <property type="match status" value="1"/>
</dbReference>
<dbReference type="InterPro" id="IPR007921">
    <property type="entry name" value="CHAP_dom"/>
</dbReference>
<evidence type="ECO:0000259" key="1">
    <source>
        <dbReference type="PROSITE" id="PS50911"/>
    </source>
</evidence>
<protein>
    <submittedName>
        <fullName evidence="2">CHAP domain-containing protein</fullName>
    </submittedName>
</protein>
<dbReference type="Gene3D" id="3.90.1720.10">
    <property type="entry name" value="endopeptidase domain like (from Nostoc punctiforme)"/>
    <property type="match status" value="1"/>
</dbReference>
<organism evidence="2 3">
    <name type="scientific">Commensalibacter oyaizuii</name>
    <dbReference type="NCBI Taxonomy" id="3043873"/>
    <lineage>
        <taxon>Bacteria</taxon>
        <taxon>Pseudomonadati</taxon>
        <taxon>Pseudomonadota</taxon>
        <taxon>Alphaproteobacteria</taxon>
        <taxon>Acetobacterales</taxon>
        <taxon>Acetobacteraceae</taxon>
    </lineage>
</organism>
<reference evidence="2" key="1">
    <citation type="submission" date="2023-05" db="EMBL/GenBank/DDBJ databases">
        <title>Whole genome sequence of Commensalibacter sp.</title>
        <authorList>
            <person name="Charoenyingcharoen P."/>
            <person name="Yukphan P."/>
        </authorList>
    </citation>
    <scope>NUCLEOTIDE SEQUENCE</scope>
    <source>
        <strain evidence="2">TBRC 16381</strain>
    </source>
</reference>
<keyword evidence="3" id="KW-1185">Reference proteome</keyword>
<evidence type="ECO:0000313" key="3">
    <source>
        <dbReference type="Proteomes" id="UP001431634"/>
    </source>
</evidence>
<gene>
    <name evidence="2" type="ORF">QJV27_03955</name>
</gene>
<dbReference type="SUPFAM" id="SSF54001">
    <property type="entry name" value="Cysteine proteinases"/>
    <property type="match status" value="1"/>
</dbReference>
<dbReference type="Proteomes" id="UP001431634">
    <property type="component" value="Unassembled WGS sequence"/>
</dbReference>
<feature type="domain" description="Peptidase C51" evidence="1">
    <location>
        <begin position="11"/>
        <end position="131"/>
    </location>
</feature>
<accession>A0ABT6Q0C1</accession>
<dbReference type="Pfam" id="PF05257">
    <property type="entry name" value="CHAP"/>
    <property type="match status" value="1"/>
</dbReference>
<evidence type="ECO:0000313" key="2">
    <source>
        <dbReference type="EMBL" id="MDI2090540.1"/>
    </source>
</evidence>